<dbReference type="PANTHER" id="PTHR32309:SF13">
    <property type="entry name" value="FERRIC ENTEROBACTIN TRANSPORT PROTEIN FEPE"/>
    <property type="match status" value="1"/>
</dbReference>
<evidence type="ECO:0000256" key="7">
    <source>
        <dbReference type="ARBA" id="ARBA00023137"/>
    </source>
</evidence>
<evidence type="ECO:0000256" key="6">
    <source>
        <dbReference type="ARBA" id="ARBA00022840"/>
    </source>
</evidence>
<keyword evidence="6" id="KW-0067">ATP-binding</keyword>
<dbReference type="Gene3D" id="3.40.50.300">
    <property type="entry name" value="P-loop containing nucleotide triphosphate hydrolases"/>
    <property type="match status" value="1"/>
</dbReference>
<name>A0ABY9JT27_9BACI</name>
<evidence type="ECO:0000256" key="4">
    <source>
        <dbReference type="ARBA" id="ARBA00022741"/>
    </source>
</evidence>
<keyword evidence="7" id="KW-0829">Tyrosine-protein kinase</keyword>
<dbReference type="InterPro" id="IPR050445">
    <property type="entry name" value="Bact_polysacc_biosynth/exp"/>
</dbReference>
<dbReference type="EC" id="2.7.10.2" evidence="2"/>
<evidence type="ECO:0000256" key="3">
    <source>
        <dbReference type="ARBA" id="ARBA00022679"/>
    </source>
</evidence>
<comment type="catalytic activity">
    <reaction evidence="8">
        <text>L-tyrosyl-[protein] + ATP = O-phospho-L-tyrosyl-[protein] + ADP + H(+)</text>
        <dbReference type="Rhea" id="RHEA:10596"/>
        <dbReference type="Rhea" id="RHEA-COMP:10136"/>
        <dbReference type="Rhea" id="RHEA-COMP:20101"/>
        <dbReference type="ChEBI" id="CHEBI:15378"/>
        <dbReference type="ChEBI" id="CHEBI:30616"/>
        <dbReference type="ChEBI" id="CHEBI:46858"/>
        <dbReference type="ChEBI" id="CHEBI:61978"/>
        <dbReference type="ChEBI" id="CHEBI:456216"/>
        <dbReference type="EC" id="2.7.10.2"/>
    </reaction>
</comment>
<evidence type="ECO:0000256" key="1">
    <source>
        <dbReference type="ARBA" id="ARBA00007316"/>
    </source>
</evidence>
<dbReference type="PANTHER" id="PTHR32309">
    <property type="entry name" value="TYROSINE-PROTEIN KINASE"/>
    <property type="match status" value="1"/>
</dbReference>
<evidence type="ECO:0000313" key="11">
    <source>
        <dbReference type="Proteomes" id="UP001197974"/>
    </source>
</evidence>
<keyword evidence="11" id="KW-1185">Reference proteome</keyword>
<dbReference type="InterPro" id="IPR025669">
    <property type="entry name" value="AAA_dom"/>
</dbReference>
<evidence type="ECO:0000313" key="10">
    <source>
        <dbReference type="EMBL" id="WLR41580.1"/>
    </source>
</evidence>
<evidence type="ECO:0000256" key="5">
    <source>
        <dbReference type="ARBA" id="ARBA00022777"/>
    </source>
</evidence>
<evidence type="ECO:0000256" key="2">
    <source>
        <dbReference type="ARBA" id="ARBA00011903"/>
    </source>
</evidence>
<protein>
    <recommendedName>
        <fullName evidence="2">non-specific protein-tyrosine kinase</fullName>
        <ecNumber evidence="2">2.7.10.2</ecNumber>
    </recommendedName>
</protein>
<dbReference type="InterPro" id="IPR005702">
    <property type="entry name" value="Wzc-like_C"/>
</dbReference>
<organism evidence="10 11">
    <name type="scientific">Bacillus carboniphilus</name>
    <dbReference type="NCBI Taxonomy" id="86663"/>
    <lineage>
        <taxon>Bacteria</taxon>
        <taxon>Bacillati</taxon>
        <taxon>Bacillota</taxon>
        <taxon>Bacilli</taxon>
        <taxon>Bacillales</taxon>
        <taxon>Bacillaceae</taxon>
        <taxon>Bacillus</taxon>
    </lineage>
</organism>
<keyword evidence="5 10" id="KW-0418">Kinase</keyword>
<dbReference type="NCBIfam" id="TIGR01007">
    <property type="entry name" value="eps_fam"/>
    <property type="match status" value="1"/>
</dbReference>
<reference evidence="10 11" key="1">
    <citation type="submission" date="2023-06" db="EMBL/GenBank/DDBJ databases">
        <title>Five Gram-positive bacteria isolated from mangrove sediments in Shenzhen, Guangdong, China.</title>
        <authorList>
            <person name="Yu S."/>
            <person name="Zheng W."/>
            <person name="Huang Y."/>
        </authorList>
    </citation>
    <scope>NUCLEOTIDE SEQUENCE [LARGE SCALE GENOMIC DNA]</scope>
    <source>
        <strain evidence="10 11">SaN35-3</strain>
    </source>
</reference>
<keyword evidence="3 10" id="KW-0808">Transferase</keyword>
<dbReference type="RefSeq" id="WP_226542230.1">
    <property type="nucleotide sequence ID" value="NZ_CP129013.1"/>
</dbReference>
<dbReference type="Pfam" id="PF13614">
    <property type="entry name" value="AAA_31"/>
    <property type="match status" value="1"/>
</dbReference>
<comment type="similarity">
    <text evidence="1">Belongs to the CpsD/CapB family.</text>
</comment>
<evidence type="ECO:0000259" key="9">
    <source>
        <dbReference type="Pfam" id="PF13614"/>
    </source>
</evidence>
<dbReference type="InterPro" id="IPR027417">
    <property type="entry name" value="P-loop_NTPase"/>
</dbReference>
<feature type="domain" description="AAA" evidence="9">
    <location>
        <begin position="51"/>
        <end position="175"/>
    </location>
</feature>
<dbReference type="Proteomes" id="UP001197974">
    <property type="component" value="Chromosome"/>
</dbReference>
<dbReference type="SUPFAM" id="SSF52540">
    <property type="entry name" value="P-loop containing nucleoside triphosphate hydrolases"/>
    <property type="match status" value="1"/>
</dbReference>
<dbReference type="CDD" id="cd05387">
    <property type="entry name" value="BY-kinase"/>
    <property type="match status" value="1"/>
</dbReference>
<evidence type="ECO:0000256" key="8">
    <source>
        <dbReference type="ARBA" id="ARBA00051245"/>
    </source>
</evidence>
<proteinExistence type="inferred from homology"/>
<accession>A0ABY9JT27</accession>
<keyword evidence="4" id="KW-0547">Nucleotide-binding</keyword>
<sequence>MFKRKKGPRHFRHNNRSLVTLRTPKSPVSEQFRTIRTNIDFSSIDEEIRSILVTSTGPGEGKSTVAANLACVYAQQGKKVLLVDSDLRKSTVHYTFRVENLYGLTSVLLKQVPMEKAIQDCEQDRLHILTGGPTPPNPAELLSSKAMFELIESVKEHYDIVIIDAPPILAVADARIIANHVDGTLLVVSSGKTDKDQAVKAKEALEQSRSKLLGAVLNGKKHDDQHLYYYYG</sequence>
<dbReference type="EMBL" id="CP129013">
    <property type="protein sequence ID" value="WLR41580.1"/>
    <property type="molecule type" value="Genomic_DNA"/>
</dbReference>
<gene>
    <name evidence="10" type="ORF">LC087_11865</name>
</gene>
<dbReference type="GO" id="GO:0004715">
    <property type="term" value="F:non-membrane spanning protein tyrosine kinase activity"/>
    <property type="evidence" value="ECO:0007669"/>
    <property type="project" value="UniProtKB-EC"/>
</dbReference>